<dbReference type="Pfam" id="PF02769">
    <property type="entry name" value="AIRS_C"/>
    <property type="match status" value="1"/>
</dbReference>
<protein>
    <submittedName>
        <fullName evidence="8">Selenide, water dikinase SelD</fullName>
        <ecNumber evidence="8">2.7.9.3</ecNumber>
    </submittedName>
</protein>
<evidence type="ECO:0000256" key="2">
    <source>
        <dbReference type="ARBA" id="ARBA00022741"/>
    </source>
</evidence>
<dbReference type="GO" id="GO:0005524">
    <property type="term" value="F:ATP binding"/>
    <property type="evidence" value="ECO:0007669"/>
    <property type="project" value="UniProtKB-KW"/>
</dbReference>
<dbReference type="PANTHER" id="PTHR10256">
    <property type="entry name" value="SELENIDE, WATER DIKINASE"/>
    <property type="match status" value="1"/>
</dbReference>
<dbReference type="InterPro" id="IPR036921">
    <property type="entry name" value="PurM-like_N_sf"/>
</dbReference>
<dbReference type="NCBIfam" id="TIGR00476">
    <property type="entry name" value="selD"/>
    <property type="match status" value="1"/>
</dbReference>
<feature type="domain" description="PurM-like C-terminal" evidence="7">
    <location>
        <begin position="168"/>
        <end position="318"/>
    </location>
</feature>
<dbReference type="InterPro" id="IPR010918">
    <property type="entry name" value="PurM-like_C_dom"/>
</dbReference>
<dbReference type="EC" id="2.7.9.3" evidence="8"/>
<dbReference type="InterPro" id="IPR036676">
    <property type="entry name" value="PurM-like_C_sf"/>
</dbReference>
<dbReference type="Pfam" id="PF00586">
    <property type="entry name" value="AIRS"/>
    <property type="match status" value="1"/>
</dbReference>
<dbReference type="GO" id="GO:0004756">
    <property type="term" value="F:selenide, water dikinase activity"/>
    <property type="evidence" value="ECO:0007669"/>
    <property type="project" value="UniProtKB-EC"/>
</dbReference>
<dbReference type="Gene3D" id="3.30.1330.10">
    <property type="entry name" value="PurM-like, N-terminal domain"/>
    <property type="match status" value="1"/>
</dbReference>
<dbReference type="AlphaFoldDB" id="A0A9D7T832"/>
<keyword evidence="4" id="KW-0067">ATP-binding</keyword>
<dbReference type="PANTHER" id="PTHR10256:SF0">
    <property type="entry name" value="INACTIVE SELENIDE, WATER DIKINASE-LIKE PROTEIN-RELATED"/>
    <property type="match status" value="1"/>
</dbReference>
<evidence type="ECO:0000256" key="5">
    <source>
        <dbReference type="ARBA" id="ARBA00023266"/>
    </source>
</evidence>
<evidence type="ECO:0000256" key="4">
    <source>
        <dbReference type="ARBA" id="ARBA00022840"/>
    </source>
</evidence>
<evidence type="ECO:0000256" key="3">
    <source>
        <dbReference type="ARBA" id="ARBA00022777"/>
    </source>
</evidence>
<evidence type="ECO:0000256" key="1">
    <source>
        <dbReference type="ARBA" id="ARBA00022679"/>
    </source>
</evidence>
<keyword evidence="3" id="KW-0418">Kinase</keyword>
<dbReference type="InterPro" id="IPR004536">
    <property type="entry name" value="SPS/SelD"/>
</dbReference>
<reference evidence="8" key="1">
    <citation type="submission" date="2020-10" db="EMBL/GenBank/DDBJ databases">
        <title>Connecting structure to function with the recovery of over 1000 high-quality activated sludge metagenome-assembled genomes encoding full-length rRNA genes using long-read sequencing.</title>
        <authorList>
            <person name="Singleton C.M."/>
            <person name="Petriglieri F."/>
            <person name="Kristensen J.M."/>
            <person name="Kirkegaard R.H."/>
            <person name="Michaelsen T.Y."/>
            <person name="Andersen M.H."/>
            <person name="Karst S.M."/>
            <person name="Dueholm M.S."/>
            <person name="Nielsen P.H."/>
            <person name="Albertsen M."/>
        </authorList>
    </citation>
    <scope>NUCLEOTIDE SEQUENCE</scope>
    <source>
        <strain evidence="8">Ribe_18-Q3-R11-54_MAXAC.001</strain>
    </source>
</reference>
<evidence type="ECO:0000313" key="9">
    <source>
        <dbReference type="Proteomes" id="UP000886632"/>
    </source>
</evidence>
<dbReference type="Gene3D" id="3.90.650.10">
    <property type="entry name" value="PurM-like C-terminal domain"/>
    <property type="match status" value="1"/>
</dbReference>
<comment type="caution">
    <text evidence="8">The sequence shown here is derived from an EMBL/GenBank/DDBJ whole genome shotgun (WGS) entry which is preliminary data.</text>
</comment>
<dbReference type="GO" id="GO:0016260">
    <property type="term" value="P:selenocysteine biosynthetic process"/>
    <property type="evidence" value="ECO:0007669"/>
    <property type="project" value="TreeGrafter"/>
</dbReference>
<evidence type="ECO:0000313" key="8">
    <source>
        <dbReference type="EMBL" id="MBL0003087.1"/>
    </source>
</evidence>
<accession>A0A9D7T832</accession>
<feature type="domain" description="PurM-like N-terminal" evidence="6">
    <location>
        <begin position="52"/>
        <end position="156"/>
    </location>
</feature>
<gene>
    <name evidence="8" type="primary">selD</name>
    <name evidence="8" type="ORF">IPP00_03560</name>
</gene>
<dbReference type="Proteomes" id="UP000886632">
    <property type="component" value="Unassembled WGS sequence"/>
</dbReference>
<dbReference type="GO" id="GO:0005737">
    <property type="term" value="C:cytoplasm"/>
    <property type="evidence" value="ECO:0007669"/>
    <property type="project" value="TreeGrafter"/>
</dbReference>
<dbReference type="EMBL" id="JADKGK010000009">
    <property type="protein sequence ID" value="MBL0003087.1"/>
    <property type="molecule type" value="Genomic_DNA"/>
</dbReference>
<proteinExistence type="predicted"/>
<keyword evidence="5" id="KW-0711">Selenium</keyword>
<organism evidence="8 9">
    <name type="scientific">Candidatus Phosphoribacter hodrii</name>
    <dbReference type="NCBI Taxonomy" id="2953743"/>
    <lineage>
        <taxon>Bacteria</taxon>
        <taxon>Bacillati</taxon>
        <taxon>Actinomycetota</taxon>
        <taxon>Actinomycetes</taxon>
        <taxon>Micrococcales</taxon>
        <taxon>Dermatophilaceae</taxon>
        <taxon>Candidatus Phosphoribacter</taxon>
    </lineage>
</organism>
<evidence type="ECO:0000259" key="7">
    <source>
        <dbReference type="Pfam" id="PF02769"/>
    </source>
</evidence>
<sequence>MDAYSSGAGGVCDLAISRQDMSPLCGCQAKVPGDVLSAQLARALGADREQVDDCAVVEVGGQRLLTTLDFGPLVGTSVIRAGRIAGHHAMSDVYAMGGKPLVVTAIVAASSKLHADAVGAVVAGLQQACLESGVALVGGHTIEGDEPLAGLSVIGIPGPRVLTKKGARPGDVLMISKPLGTGLVTRAYQLGLLDEPELETAMTTMESSNQTASRAAVANEVSALTDVTGFGLIGHCAEVVSQSEVGAILELPQVPVLEAAAALPAVAGFTRFIDGNLDYAESLIRLTGTVDRGVLAPLLDPQTSGGLLASVAQEHVFAMELAGFTAIGLITTSNVLEVRL</sequence>
<evidence type="ECO:0000259" key="6">
    <source>
        <dbReference type="Pfam" id="PF00586"/>
    </source>
</evidence>
<dbReference type="InterPro" id="IPR016188">
    <property type="entry name" value="PurM-like_N"/>
</dbReference>
<dbReference type="SUPFAM" id="SSF56042">
    <property type="entry name" value="PurM C-terminal domain-like"/>
    <property type="match status" value="1"/>
</dbReference>
<keyword evidence="1 8" id="KW-0808">Transferase</keyword>
<dbReference type="SUPFAM" id="SSF55326">
    <property type="entry name" value="PurM N-terminal domain-like"/>
    <property type="match status" value="1"/>
</dbReference>
<keyword evidence="2" id="KW-0547">Nucleotide-binding</keyword>
<name>A0A9D7T832_9MICO</name>